<dbReference type="AlphaFoldDB" id="A0A8J7I2G5"/>
<name>A0A8J7I2G5_9NOST</name>
<keyword evidence="4" id="KW-0592">Phosphate transport</keyword>
<comment type="similarity">
    <text evidence="1 4">Belongs to the PstS family.</text>
</comment>
<dbReference type="Pfam" id="PF12849">
    <property type="entry name" value="PBP_like_2"/>
    <property type="match status" value="1"/>
</dbReference>
<dbReference type="Gene3D" id="3.40.190.10">
    <property type="entry name" value="Periplasmic binding protein-like II"/>
    <property type="match status" value="2"/>
</dbReference>
<evidence type="ECO:0000313" key="7">
    <source>
        <dbReference type="Proteomes" id="UP000662314"/>
    </source>
</evidence>
<evidence type="ECO:0000313" key="6">
    <source>
        <dbReference type="EMBL" id="MBH8573490.1"/>
    </source>
</evidence>
<protein>
    <recommendedName>
        <fullName evidence="4">Phosphate-binding protein</fullName>
    </recommendedName>
</protein>
<dbReference type="InterPro" id="IPR050811">
    <property type="entry name" value="Phosphate_ABC_transporter"/>
</dbReference>
<evidence type="ECO:0000256" key="1">
    <source>
        <dbReference type="ARBA" id="ARBA00008725"/>
    </source>
</evidence>
<accession>A0A8J7I2G5</accession>
<evidence type="ECO:0000259" key="5">
    <source>
        <dbReference type="Pfam" id="PF12849"/>
    </source>
</evidence>
<dbReference type="SUPFAM" id="SSF53850">
    <property type="entry name" value="Periplasmic binding protein-like II"/>
    <property type="match status" value="1"/>
</dbReference>
<dbReference type="EMBL" id="JAECZA010000034">
    <property type="protein sequence ID" value="MBH8573490.1"/>
    <property type="molecule type" value="Genomic_DNA"/>
</dbReference>
<feature type="chain" id="PRO_5035338611" description="Phosphate-binding protein" evidence="4">
    <location>
        <begin position="27"/>
        <end position="334"/>
    </location>
</feature>
<dbReference type="NCBIfam" id="TIGR02136">
    <property type="entry name" value="ptsS_2"/>
    <property type="match status" value="1"/>
</dbReference>
<gene>
    <name evidence="6" type="ORF">I8752_10770</name>
</gene>
<dbReference type="Proteomes" id="UP000662314">
    <property type="component" value="Unassembled WGS sequence"/>
</dbReference>
<evidence type="ECO:0000256" key="2">
    <source>
        <dbReference type="ARBA" id="ARBA00022448"/>
    </source>
</evidence>
<dbReference type="PANTHER" id="PTHR30570">
    <property type="entry name" value="PERIPLASMIC PHOSPHATE BINDING COMPONENT OF PHOSPHATE ABC TRANSPORTER"/>
    <property type="match status" value="1"/>
</dbReference>
<dbReference type="PANTHER" id="PTHR30570:SF1">
    <property type="entry name" value="PHOSPHATE-BINDING PROTEIN PSTS"/>
    <property type="match status" value="1"/>
</dbReference>
<keyword evidence="2 4" id="KW-0813">Transport</keyword>
<comment type="function">
    <text evidence="4">Involved in the system for phosphate transport across the cytoplasmic membrane.</text>
</comment>
<dbReference type="InterPro" id="IPR011862">
    <property type="entry name" value="Phos-bd"/>
</dbReference>
<reference evidence="6 7" key="1">
    <citation type="journal article" date="2021" name="Int. J. Syst. Evol. Microbiol.">
        <title>Amazonocrinis nigriterrae gen. nov., sp. nov., Atlanticothrix silvestris gen. nov., sp. nov. and Dendronalium phyllosphericum gen. nov., sp. nov., nostocacean cyanobacteria from Brazilian environments.</title>
        <authorList>
            <person name="Alvarenga D.O."/>
            <person name="Andreote A.P.D."/>
            <person name="Branco L.H.Z."/>
            <person name="Delbaje E."/>
            <person name="Cruz R.B."/>
            <person name="Varani A.M."/>
            <person name="Fiore M.F."/>
        </authorList>
    </citation>
    <scope>NUCLEOTIDE SEQUENCE [LARGE SCALE GENOMIC DNA]</scope>
    <source>
        <strain evidence="6 7">CENA369</strain>
    </source>
</reference>
<comment type="caution">
    <text evidence="6">The sequence shown here is derived from an EMBL/GenBank/DDBJ whole genome shotgun (WGS) entry which is preliminary data.</text>
</comment>
<dbReference type="CDD" id="cd13654">
    <property type="entry name" value="PBP2_phosphate_like_2"/>
    <property type="match status" value="1"/>
</dbReference>
<dbReference type="GO" id="GO:0042301">
    <property type="term" value="F:phosphate ion binding"/>
    <property type="evidence" value="ECO:0007669"/>
    <property type="project" value="UniProtKB-UniRule"/>
</dbReference>
<keyword evidence="3 4" id="KW-0732">Signal</keyword>
<dbReference type="GO" id="GO:0006817">
    <property type="term" value="P:phosphate ion transport"/>
    <property type="evidence" value="ECO:0007669"/>
    <property type="project" value="UniProtKB-UniRule"/>
</dbReference>
<evidence type="ECO:0000256" key="4">
    <source>
        <dbReference type="RuleBase" id="RU367119"/>
    </source>
</evidence>
<feature type="domain" description="PBP" evidence="5">
    <location>
        <begin position="30"/>
        <end position="286"/>
    </location>
</feature>
<proteinExistence type="inferred from homology"/>
<keyword evidence="7" id="KW-1185">Reference proteome</keyword>
<organism evidence="6 7">
    <name type="scientific">Dendronalium phyllosphericum CENA369</name>
    <dbReference type="NCBI Taxonomy" id="1725256"/>
    <lineage>
        <taxon>Bacteria</taxon>
        <taxon>Bacillati</taxon>
        <taxon>Cyanobacteriota</taxon>
        <taxon>Cyanophyceae</taxon>
        <taxon>Nostocales</taxon>
        <taxon>Nostocaceae</taxon>
        <taxon>Dendronalium</taxon>
        <taxon>Dendronalium phyllosphericum</taxon>
    </lineage>
</organism>
<evidence type="ECO:0000256" key="3">
    <source>
        <dbReference type="ARBA" id="ARBA00022729"/>
    </source>
</evidence>
<dbReference type="InterPro" id="IPR024370">
    <property type="entry name" value="PBP_domain"/>
</dbReference>
<feature type="signal peptide" evidence="4">
    <location>
        <begin position="1"/>
        <end position="26"/>
    </location>
</feature>
<sequence length="334" mass="36361">MICHHSLFKQSFLLAFLMVVTSSITACSSTEEKKSQVSIDGAAVGFPISLAVAEEYAKVKPEAKVSVASSGTGGGISKFCGGDLDIVGASRTIRDEEIKKCQSKKIEFVELPIALDGIAVIANQKNNFAKCLTIKELGKIWGGKSDGKILTWNQVNPKFPKQKLKLYAPASDTGTFDYMTQAVTGKAKNGRTDYTATQNQNLLVQGVAGDASALGYVGISYYIQNQDKLNLVAVESPQGKCEKPIPVDNVIKNIYTPLSRPLFIYVSKKSLDTKPAVKEFVDFYLENSWKWVDSVGYVALPDEAYVKVKQKFATGETGTKFKKAKPGEPIAKFI</sequence>